<dbReference type="EC" id="3.5.4.31" evidence="4"/>
<dbReference type="RefSeq" id="WP_257821079.1">
    <property type="nucleotide sequence ID" value="NZ_JABXYM010000001.1"/>
</dbReference>
<dbReference type="Proteomes" id="UP001057753">
    <property type="component" value="Unassembled WGS sequence"/>
</dbReference>
<feature type="binding site" evidence="4">
    <location>
        <position position="188"/>
    </location>
    <ligand>
        <name>substrate</name>
    </ligand>
</feature>
<dbReference type="GO" id="GO:0050270">
    <property type="term" value="F:S-adenosylhomocysteine deaminase activity"/>
    <property type="evidence" value="ECO:0007669"/>
    <property type="project" value="UniProtKB-UniRule"/>
</dbReference>
<feature type="binding site" evidence="4">
    <location>
        <position position="68"/>
    </location>
    <ligand>
        <name>Zn(2+)</name>
        <dbReference type="ChEBI" id="CHEBI:29105"/>
    </ligand>
</feature>
<proteinExistence type="inferred from homology"/>
<feature type="binding site" evidence="4">
    <location>
        <position position="148"/>
    </location>
    <ligand>
        <name>substrate</name>
    </ligand>
</feature>
<dbReference type="InterPro" id="IPR032466">
    <property type="entry name" value="Metal_Hydrolase"/>
</dbReference>
<feature type="binding site" evidence="4">
    <location>
        <position position="218"/>
    </location>
    <ligand>
        <name>substrate</name>
    </ligand>
</feature>
<dbReference type="InterPro" id="IPR023512">
    <property type="entry name" value="Deaminase_MtaD/DadD"/>
</dbReference>
<accession>A0A9Q4FYU3</accession>
<dbReference type="FunFam" id="3.20.20.140:FF:000014">
    <property type="entry name" value="5-methylthioadenosine/S-adenosylhomocysteine deaminase"/>
    <property type="match status" value="1"/>
</dbReference>
<feature type="binding site" evidence="4">
    <location>
        <position position="95"/>
    </location>
    <ligand>
        <name>substrate</name>
    </ligand>
</feature>
<name>A0A9Q4FYU3_SALAG</name>
<reference evidence="6" key="1">
    <citation type="submission" date="2020-06" db="EMBL/GenBank/DDBJ databases">
        <title>Insight into the genomes of haloalkaliphilic bacilli from Kenyan soda lakes.</title>
        <authorList>
            <person name="Mwirichia R."/>
            <person name="Villamizar G.C."/>
            <person name="Poehlein A."/>
            <person name="Mugweru J."/>
            <person name="Kipnyargis A."/>
            <person name="Kiplimo D."/>
            <person name="Orwa P."/>
            <person name="Daniel R."/>
        </authorList>
    </citation>
    <scope>NUCLEOTIDE SEQUENCE</scope>
    <source>
        <strain evidence="6">B1096_S55</strain>
    </source>
</reference>
<dbReference type="Gene3D" id="2.30.40.10">
    <property type="entry name" value="Urease, subunit C, domain 1"/>
    <property type="match status" value="1"/>
</dbReference>
<comment type="catalytic activity">
    <reaction evidence="4">
        <text>S-adenosyl-L-homocysteine + H2O + H(+) = S-inosyl-L-homocysteine + NH4(+)</text>
        <dbReference type="Rhea" id="RHEA:20716"/>
        <dbReference type="ChEBI" id="CHEBI:15377"/>
        <dbReference type="ChEBI" id="CHEBI:15378"/>
        <dbReference type="ChEBI" id="CHEBI:28938"/>
        <dbReference type="ChEBI" id="CHEBI:57856"/>
        <dbReference type="ChEBI" id="CHEBI:57985"/>
        <dbReference type="EC" id="3.5.4.28"/>
    </reaction>
</comment>
<feature type="binding site" evidence="4">
    <location>
        <position position="303"/>
    </location>
    <ligand>
        <name>substrate</name>
    </ligand>
</feature>
<evidence type="ECO:0000256" key="2">
    <source>
        <dbReference type="ARBA" id="ARBA00022801"/>
    </source>
</evidence>
<protein>
    <recommendedName>
        <fullName evidence="4">5-methylthioadenosine/S-adenosylhomocysteine deaminase</fullName>
        <shortName evidence="4">MTA/SAH deaminase</shortName>
        <ecNumber evidence="4">3.5.4.28</ecNumber>
        <ecNumber evidence="4">3.5.4.31</ecNumber>
    </recommendedName>
</protein>
<dbReference type="EC" id="3.5.4.28" evidence="4"/>
<dbReference type="InterPro" id="IPR011059">
    <property type="entry name" value="Metal-dep_hydrolase_composite"/>
</dbReference>
<dbReference type="SUPFAM" id="SSF51556">
    <property type="entry name" value="Metallo-dependent hydrolases"/>
    <property type="match status" value="1"/>
</dbReference>
<dbReference type="Gene3D" id="3.20.20.140">
    <property type="entry name" value="Metal-dependent hydrolases"/>
    <property type="match status" value="1"/>
</dbReference>
<sequence length="434" mass="47991">MTLIIHSVTIITLEQRDDIFQGYVVIEDHKFTKVAKGSPTEEEQQTASRILDGKGKWLMPGLVNTHGHLGSALLRGAGDDMPLMTWLKQVMWPNEAQFDHETVLTAVKVAMMEMIKSGTTTFLDMYHLHMSDIAEIVIEKNLRAVLCRGMIGQCSQAEQEKKLAESTTFFKNYHGEGEGRVSIALSPHAPYTCPPAFLKRVAETAGKHHMMIHTHVSETRNEVDKHVSEYGIRPILHLKELGIFEHPVLLAHAVHVDETELTIIKEAEAAISHNPISNLKLGSGIAPLKQFHALGITVSLGTDSTASNNNLDLFEEMRMAALLHKGVNEDPTVTNAFDILKMATSQGATSLQIENTGVIAPGYQADFILINPATPHLTPNNEGTIMSHLVYSCKGSDVTDVFINGSPVYENEELQLFDEEKLLFNANLLAKKFI</sequence>
<evidence type="ECO:0000256" key="4">
    <source>
        <dbReference type="HAMAP-Rule" id="MF_01281"/>
    </source>
</evidence>
<comment type="caution">
    <text evidence="4">Lacks conserved residue(s) required for the propagation of feature annotation.</text>
</comment>
<dbReference type="HAMAP" id="MF_01281">
    <property type="entry name" value="MTA_SAH_deamin"/>
    <property type="match status" value="1"/>
</dbReference>
<dbReference type="PANTHER" id="PTHR43794">
    <property type="entry name" value="AMINOHYDROLASE SSNA-RELATED"/>
    <property type="match status" value="1"/>
</dbReference>
<dbReference type="Pfam" id="PF01979">
    <property type="entry name" value="Amidohydro_1"/>
    <property type="match status" value="1"/>
</dbReference>
<dbReference type="InterPro" id="IPR050287">
    <property type="entry name" value="MTA/SAH_deaminase"/>
</dbReference>
<dbReference type="EMBL" id="JABXYM010000001">
    <property type="protein sequence ID" value="MCR6096482.1"/>
    <property type="molecule type" value="Genomic_DNA"/>
</dbReference>
<dbReference type="InterPro" id="IPR006680">
    <property type="entry name" value="Amidohydro-rel"/>
</dbReference>
<dbReference type="AlphaFoldDB" id="A0A9Q4FYU3"/>
<evidence type="ECO:0000256" key="3">
    <source>
        <dbReference type="ARBA" id="ARBA00022833"/>
    </source>
</evidence>
<dbReference type="PANTHER" id="PTHR43794:SF11">
    <property type="entry name" value="AMIDOHYDROLASE-RELATED DOMAIN-CONTAINING PROTEIN"/>
    <property type="match status" value="1"/>
</dbReference>
<comment type="similarity">
    <text evidence="4">Belongs to the metallo-dependent hydrolases superfamily. MTA/SAH deaminase family.</text>
</comment>
<comment type="function">
    <text evidence="4">Catalyzes the deamination of 5-methylthioadenosine and S-adenosyl-L-homocysteine into 5-methylthioinosine and S-inosyl-L-homocysteine, respectively. Is also able to deaminate adenosine.</text>
</comment>
<organism evidence="6 7">
    <name type="scientific">Salipaludibacillus agaradhaerens</name>
    <name type="common">Bacillus agaradhaerens</name>
    <dbReference type="NCBI Taxonomy" id="76935"/>
    <lineage>
        <taxon>Bacteria</taxon>
        <taxon>Bacillati</taxon>
        <taxon>Bacillota</taxon>
        <taxon>Bacilli</taxon>
        <taxon>Bacillales</taxon>
        <taxon>Bacillaceae</taxon>
    </lineage>
</organism>
<dbReference type="GO" id="GO:0046872">
    <property type="term" value="F:metal ion binding"/>
    <property type="evidence" value="ECO:0007669"/>
    <property type="project" value="UniProtKB-KW"/>
</dbReference>
<feature type="binding site" evidence="4">
    <location>
        <position position="303"/>
    </location>
    <ligand>
        <name>Zn(2+)</name>
        <dbReference type="ChEBI" id="CHEBI:29105"/>
    </ligand>
</feature>
<comment type="caution">
    <text evidence="6">The sequence shown here is derived from an EMBL/GenBank/DDBJ whole genome shotgun (WGS) entry which is preliminary data.</text>
</comment>
<comment type="catalytic activity">
    <reaction evidence="4">
        <text>S-methyl-5'-thioadenosine + H2O + H(+) = S-methyl-5'-thioinosine + NH4(+)</text>
        <dbReference type="Rhea" id="RHEA:25025"/>
        <dbReference type="ChEBI" id="CHEBI:15377"/>
        <dbReference type="ChEBI" id="CHEBI:15378"/>
        <dbReference type="ChEBI" id="CHEBI:17509"/>
        <dbReference type="ChEBI" id="CHEBI:28938"/>
        <dbReference type="ChEBI" id="CHEBI:48595"/>
        <dbReference type="EC" id="3.5.4.31"/>
    </reaction>
</comment>
<feature type="binding site" evidence="4">
    <location>
        <position position="215"/>
    </location>
    <ligand>
        <name>Zn(2+)</name>
        <dbReference type="ChEBI" id="CHEBI:29105"/>
    </ligand>
</feature>
<evidence type="ECO:0000259" key="5">
    <source>
        <dbReference type="Pfam" id="PF01979"/>
    </source>
</evidence>
<evidence type="ECO:0000313" key="7">
    <source>
        <dbReference type="Proteomes" id="UP001057753"/>
    </source>
</evidence>
<keyword evidence="2 4" id="KW-0378">Hydrolase</keyword>
<keyword evidence="7" id="KW-1185">Reference proteome</keyword>
<dbReference type="SUPFAM" id="SSF51338">
    <property type="entry name" value="Composite domain of metallo-dependent hydrolases"/>
    <property type="match status" value="1"/>
</dbReference>
<comment type="cofactor">
    <cofactor evidence="4">
        <name>Zn(2+)</name>
        <dbReference type="ChEBI" id="CHEBI:29105"/>
    </cofactor>
    <text evidence="4">Binds 1 zinc ion per subunit.</text>
</comment>
<gene>
    <name evidence="4" type="primary">mtaD</name>
    <name evidence="6" type="ORF">HXA33_07940</name>
</gene>
<keyword evidence="1 4" id="KW-0479">Metal-binding</keyword>
<evidence type="ECO:0000256" key="1">
    <source>
        <dbReference type="ARBA" id="ARBA00022723"/>
    </source>
</evidence>
<feature type="binding site" evidence="4">
    <location>
        <position position="66"/>
    </location>
    <ligand>
        <name>Zn(2+)</name>
        <dbReference type="ChEBI" id="CHEBI:29105"/>
    </ligand>
</feature>
<keyword evidence="3 4" id="KW-0862">Zinc</keyword>
<evidence type="ECO:0000313" key="6">
    <source>
        <dbReference type="EMBL" id="MCR6096482.1"/>
    </source>
</evidence>
<dbReference type="GO" id="GO:0090614">
    <property type="term" value="F:5'-methylthioadenosine deaminase activity"/>
    <property type="evidence" value="ECO:0007669"/>
    <property type="project" value="UniProtKB-UniRule"/>
</dbReference>
<feature type="domain" description="Amidohydrolase-related" evidence="5">
    <location>
        <begin position="58"/>
        <end position="407"/>
    </location>
</feature>
<dbReference type="CDD" id="cd01298">
    <property type="entry name" value="ATZ_TRZ_like"/>
    <property type="match status" value="1"/>
</dbReference>